<evidence type="ECO:0000256" key="6">
    <source>
        <dbReference type="ARBA" id="ARBA00023136"/>
    </source>
</evidence>
<gene>
    <name evidence="8" type="primary">mntP</name>
    <name evidence="9" type="ORF">OMP40_22010</name>
</gene>
<dbReference type="InterPro" id="IPR022929">
    <property type="entry name" value="Put_MntP"/>
</dbReference>
<keyword evidence="7 8" id="KW-0464">Manganese</keyword>
<keyword evidence="2 8" id="KW-1003">Cell membrane</keyword>
<feature type="transmembrane region" description="Helical" evidence="8">
    <location>
        <begin position="107"/>
        <end position="131"/>
    </location>
</feature>
<comment type="similarity">
    <text evidence="8">Belongs to the MntP (TC 9.B.29) family.</text>
</comment>
<comment type="subcellular location">
    <subcellularLocation>
        <location evidence="8">Cell membrane</location>
        <topology evidence="8">Multi-pass membrane protein</topology>
    </subcellularLocation>
</comment>
<keyword evidence="5 8" id="KW-0406">Ion transport</keyword>
<evidence type="ECO:0000256" key="2">
    <source>
        <dbReference type="ARBA" id="ARBA00022475"/>
    </source>
</evidence>
<keyword evidence="3 8" id="KW-0812">Transmembrane</keyword>
<accession>A0A9X4KVM0</accession>
<keyword evidence="6 8" id="KW-0472">Membrane</keyword>
<evidence type="ECO:0000313" key="9">
    <source>
        <dbReference type="EMBL" id="MDG0811742.1"/>
    </source>
</evidence>
<dbReference type="InterPro" id="IPR003810">
    <property type="entry name" value="Mntp/YtaF"/>
</dbReference>
<dbReference type="AlphaFoldDB" id="A0A9X4KVM0"/>
<comment type="function">
    <text evidence="8">Probably functions as a manganese efflux pump.</text>
</comment>
<evidence type="ECO:0000256" key="3">
    <source>
        <dbReference type="ARBA" id="ARBA00022692"/>
    </source>
</evidence>
<feature type="transmembrane region" description="Helical" evidence="8">
    <location>
        <begin position="65"/>
        <end position="86"/>
    </location>
</feature>
<dbReference type="GO" id="GO:0005384">
    <property type="term" value="F:manganese ion transmembrane transporter activity"/>
    <property type="evidence" value="ECO:0007669"/>
    <property type="project" value="UniProtKB-UniRule"/>
</dbReference>
<keyword evidence="1 8" id="KW-0813">Transport</keyword>
<dbReference type="PANTHER" id="PTHR35529">
    <property type="entry name" value="MANGANESE EFFLUX PUMP MNTP-RELATED"/>
    <property type="match status" value="1"/>
</dbReference>
<keyword evidence="4 8" id="KW-1133">Transmembrane helix</keyword>
<comment type="caution">
    <text evidence="9">The sequence shown here is derived from an EMBL/GenBank/DDBJ whole genome shotgun (WGS) entry which is preliminary data.</text>
</comment>
<evidence type="ECO:0000256" key="7">
    <source>
        <dbReference type="ARBA" id="ARBA00023211"/>
    </source>
</evidence>
<dbReference type="GO" id="GO:0005886">
    <property type="term" value="C:plasma membrane"/>
    <property type="evidence" value="ECO:0007669"/>
    <property type="project" value="UniProtKB-SubCell"/>
</dbReference>
<reference evidence="9" key="1">
    <citation type="submission" date="2022-10" db="EMBL/GenBank/DDBJ databases">
        <title>Comparative genomic analysis of Cohnella hashimotonis sp. nov., isolated from the International Space Station.</title>
        <authorList>
            <person name="Simpson A."/>
            <person name="Venkateswaran K."/>
        </authorList>
    </citation>
    <scope>NUCLEOTIDE SEQUENCE</scope>
    <source>
        <strain evidence="9">DSM 28161</strain>
    </source>
</reference>
<dbReference type="EMBL" id="JAPDIA010000007">
    <property type="protein sequence ID" value="MDG0811742.1"/>
    <property type="molecule type" value="Genomic_DNA"/>
</dbReference>
<name>A0A9X4KVM0_9BACL</name>
<dbReference type="Pfam" id="PF02659">
    <property type="entry name" value="Mntp"/>
    <property type="match status" value="1"/>
</dbReference>
<dbReference type="PANTHER" id="PTHR35529:SF1">
    <property type="entry name" value="MANGANESE EFFLUX PUMP MNTP-RELATED"/>
    <property type="match status" value="1"/>
</dbReference>
<feature type="transmembrane region" description="Helical" evidence="8">
    <location>
        <begin position="170"/>
        <end position="191"/>
    </location>
</feature>
<dbReference type="HAMAP" id="MF_01521">
    <property type="entry name" value="MntP_pump"/>
    <property type="match status" value="1"/>
</dbReference>
<proteinExistence type="inferred from homology"/>
<protein>
    <recommendedName>
        <fullName evidence="8">Putative manganese efflux pump MntP</fullName>
    </recommendedName>
</protein>
<dbReference type="Proteomes" id="UP001153404">
    <property type="component" value="Unassembled WGS sequence"/>
</dbReference>
<organism evidence="9 10">
    <name type="scientific">Cohnella rhizosphaerae</name>
    <dbReference type="NCBI Taxonomy" id="1457232"/>
    <lineage>
        <taxon>Bacteria</taxon>
        <taxon>Bacillati</taxon>
        <taxon>Bacillota</taxon>
        <taxon>Bacilli</taxon>
        <taxon>Bacillales</taxon>
        <taxon>Paenibacillaceae</taxon>
        <taxon>Cohnella</taxon>
    </lineage>
</organism>
<evidence type="ECO:0000256" key="1">
    <source>
        <dbReference type="ARBA" id="ARBA00022448"/>
    </source>
</evidence>
<feature type="transmembrane region" description="Helical" evidence="8">
    <location>
        <begin position="41"/>
        <end position="59"/>
    </location>
</feature>
<evidence type="ECO:0000256" key="8">
    <source>
        <dbReference type="HAMAP-Rule" id="MF_01521"/>
    </source>
</evidence>
<dbReference type="RefSeq" id="WP_277534543.1">
    <property type="nucleotide sequence ID" value="NZ_JAPDIA010000007.1"/>
</dbReference>
<feature type="transmembrane region" description="Helical" evidence="8">
    <location>
        <begin position="6"/>
        <end position="29"/>
    </location>
</feature>
<feature type="transmembrane region" description="Helical" evidence="8">
    <location>
        <begin position="137"/>
        <end position="158"/>
    </location>
</feature>
<keyword evidence="10" id="KW-1185">Reference proteome</keyword>
<evidence type="ECO:0000313" key="10">
    <source>
        <dbReference type="Proteomes" id="UP001153404"/>
    </source>
</evidence>
<sequence length="205" mass="21479">MEWSAAAGHLITIGIMAVALGMDAFSLGIGIGLKGVRKLDVLKLSALIALFHVLMPLGGMLTGHYVSGLLGGVATSAAGALLLLLGGHMVYSAIRGESVSSFSHRTFWGMLVFALSVSIDAFSVGVSLGMFSAHMMFTVLMFGFVGGVMSVLGLLLGTRVSRSLGGYGEAFGGVILFAFGLLFFDITSSLLKATRRRTVRKRRLG</sequence>
<evidence type="ECO:0000256" key="4">
    <source>
        <dbReference type="ARBA" id="ARBA00022989"/>
    </source>
</evidence>
<evidence type="ECO:0000256" key="5">
    <source>
        <dbReference type="ARBA" id="ARBA00023065"/>
    </source>
</evidence>